<proteinExistence type="predicted"/>
<dbReference type="InterPro" id="IPR032466">
    <property type="entry name" value="Metal_Hydrolase"/>
</dbReference>
<evidence type="ECO:0000313" key="6">
    <source>
        <dbReference type="Proteomes" id="UP000572268"/>
    </source>
</evidence>
<reference evidence="5 6" key="1">
    <citation type="submission" date="2020-04" db="EMBL/GenBank/DDBJ databases">
        <title>Perkinsus olseni comparative genomics.</title>
        <authorList>
            <person name="Bogema D.R."/>
        </authorList>
    </citation>
    <scope>NUCLEOTIDE SEQUENCE [LARGE SCALE GENOMIC DNA]</scope>
    <source>
        <strain evidence="5">ATCC PRA-31</strain>
    </source>
</reference>
<dbReference type="FunFam" id="3.20.20.140:FF:000014">
    <property type="entry name" value="5-methylthioadenosine/S-adenosylhomocysteine deaminase"/>
    <property type="match status" value="1"/>
</dbReference>
<keyword evidence="2" id="KW-0378">Hydrolase</keyword>
<evidence type="ECO:0000256" key="3">
    <source>
        <dbReference type="ARBA" id="ARBA00022833"/>
    </source>
</evidence>
<dbReference type="PANTHER" id="PTHR43794">
    <property type="entry name" value="AMINOHYDROLASE SSNA-RELATED"/>
    <property type="match status" value="1"/>
</dbReference>
<dbReference type="InterPro" id="IPR006680">
    <property type="entry name" value="Amidohydro-rel"/>
</dbReference>
<dbReference type="Gene3D" id="2.30.40.10">
    <property type="entry name" value="Urease, subunit C, domain 1"/>
    <property type="match status" value="1"/>
</dbReference>
<gene>
    <name evidence="5" type="ORF">FOL46_005905</name>
</gene>
<keyword evidence="3" id="KW-0862">Zinc</keyword>
<dbReference type="InterPro" id="IPR011059">
    <property type="entry name" value="Metal-dep_hydrolase_composite"/>
</dbReference>
<dbReference type="Gene3D" id="3.20.20.140">
    <property type="entry name" value="Metal-dependent hydrolases"/>
    <property type="match status" value="2"/>
</dbReference>
<dbReference type="GO" id="GO:0019239">
    <property type="term" value="F:deaminase activity"/>
    <property type="evidence" value="ECO:0007669"/>
    <property type="project" value="UniProtKB-ARBA"/>
</dbReference>
<dbReference type="CDD" id="cd01298">
    <property type="entry name" value="ATZ_TRZ_like"/>
    <property type="match status" value="1"/>
</dbReference>
<sequence>MSSEISTTSSGSGITCIRAGWVIQVDEENSVIPDGCVVWDNESHRILNVCPFSELPADVEVTEHLPKHAIMPGMVNCHTHTPMAPLRGYSDDQNLQDWLQKYVWPAEAQFVSPEFIKLGSQLCIYEMLLSGSTTFVDMYMFPRAVAEVANDAHIRCFNGEAVMDIGDGTIDKMIEAAAEYVNNKAFADDTGETYCLRAPYVITVNGDDQIIEDGCVAWDTRTKRITHVCPTAELPNDIKIDESLEQHVLIPGLINCHTHVAMTLLRGFADDLELMDWLDHYIWPAEKRFLSKEYITLGTQMGVYEMLKTGTTCFLDMYFMPADTVAVTVPAGIRCFNGHAIIDFGDGSVDGLIDVARDYVNNAPTSLVTPVICPHSCYTVPKENLQKLAAAVSSRGDEVPVLTHIHLHESTGEIASYYEKSGESAIETLKSVGLLNRNMIAAHCVHLTEDEISTLATAGVNAAHCPRSNLKLASGLSPVQRLLDAGINVCLGTDSACSNNSLCMLQEMQFASLVGKLSSGSDARSVNCHTALRMATMNGAKALGKDKDLGSLEVGKIADIVAVDLGHIGSLPVYDPVSALVYTNERTVSDVWIDGKRVVKSSQVLTMARPNVNQMEQFRRRLIKFKKEECGPRARHARGPAEWNGSGWSWSASCLRGGEDADVTLAAAASNELPPNRKLIHSERLATAWRKQYKALSSEERDFSDVDFDGVSS</sequence>
<feature type="domain" description="Amidohydrolase-related" evidence="4">
    <location>
        <begin position="248"/>
        <end position="598"/>
    </location>
</feature>
<dbReference type="GO" id="GO:0016814">
    <property type="term" value="F:hydrolase activity, acting on carbon-nitrogen (but not peptide) bonds, in cyclic amidines"/>
    <property type="evidence" value="ECO:0007669"/>
    <property type="project" value="UniProtKB-ARBA"/>
</dbReference>
<dbReference type="Pfam" id="PF01979">
    <property type="entry name" value="Amidohydro_1"/>
    <property type="match status" value="2"/>
</dbReference>
<evidence type="ECO:0000256" key="1">
    <source>
        <dbReference type="ARBA" id="ARBA00022723"/>
    </source>
</evidence>
<dbReference type="SUPFAM" id="SSF51338">
    <property type="entry name" value="Composite domain of metallo-dependent hydrolases"/>
    <property type="match status" value="2"/>
</dbReference>
<dbReference type="GO" id="GO:0046872">
    <property type="term" value="F:metal ion binding"/>
    <property type="evidence" value="ECO:0007669"/>
    <property type="project" value="UniProtKB-KW"/>
</dbReference>
<comment type="caution">
    <text evidence="5">The sequence shown here is derived from an EMBL/GenBank/DDBJ whole genome shotgun (WGS) entry which is preliminary data.</text>
</comment>
<feature type="domain" description="Amidohydrolase-related" evidence="4">
    <location>
        <begin position="70"/>
        <end position="169"/>
    </location>
</feature>
<dbReference type="InterPro" id="IPR050287">
    <property type="entry name" value="MTA/SAH_deaminase"/>
</dbReference>
<organism evidence="5 6">
    <name type="scientific">Perkinsus olseni</name>
    <name type="common">Perkinsus atlanticus</name>
    <dbReference type="NCBI Taxonomy" id="32597"/>
    <lineage>
        <taxon>Eukaryota</taxon>
        <taxon>Sar</taxon>
        <taxon>Alveolata</taxon>
        <taxon>Perkinsozoa</taxon>
        <taxon>Perkinsea</taxon>
        <taxon>Perkinsida</taxon>
        <taxon>Perkinsidae</taxon>
        <taxon>Perkinsus</taxon>
    </lineage>
</organism>
<dbReference type="EMBL" id="JABANN010000037">
    <property type="protein sequence ID" value="KAF4674044.1"/>
    <property type="molecule type" value="Genomic_DNA"/>
</dbReference>
<dbReference type="AlphaFoldDB" id="A0A7J6MRA8"/>
<keyword evidence="1" id="KW-0479">Metal-binding</keyword>
<dbReference type="PANTHER" id="PTHR43794:SF11">
    <property type="entry name" value="AMIDOHYDROLASE-RELATED DOMAIN-CONTAINING PROTEIN"/>
    <property type="match status" value="1"/>
</dbReference>
<evidence type="ECO:0000313" key="5">
    <source>
        <dbReference type="EMBL" id="KAF4674044.1"/>
    </source>
</evidence>
<dbReference type="Proteomes" id="UP000572268">
    <property type="component" value="Unassembled WGS sequence"/>
</dbReference>
<evidence type="ECO:0000256" key="2">
    <source>
        <dbReference type="ARBA" id="ARBA00022801"/>
    </source>
</evidence>
<evidence type="ECO:0000259" key="4">
    <source>
        <dbReference type="Pfam" id="PF01979"/>
    </source>
</evidence>
<protein>
    <recommendedName>
        <fullName evidence="4">Amidohydrolase-related domain-containing protein</fullName>
    </recommendedName>
</protein>
<accession>A0A7J6MRA8</accession>
<name>A0A7J6MRA8_PEROL</name>
<dbReference type="SUPFAM" id="SSF51556">
    <property type="entry name" value="Metallo-dependent hydrolases"/>
    <property type="match status" value="2"/>
</dbReference>